<feature type="non-terminal residue" evidence="2">
    <location>
        <position position="1"/>
    </location>
</feature>
<gene>
    <name evidence="2" type="ORF">NEMVEDRAFT_v1g152702</name>
</gene>
<feature type="non-terminal residue" evidence="2">
    <location>
        <position position="63"/>
    </location>
</feature>
<dbReference type="HOGENOM" id="CLU_2892517_0_0_1"/>
<evidence type="ECO:0000313" key="2">
    <source>
        <dbReference type="EMBL" id="EDO26896.1"/>
    </source>
</evidence>
<name>A8DUZ2_NEMVE</name>
<reference evidence="2 3" key="1">
    <citation type="journal article" date="2007" name="Science">
        <title>Sea anemone genome reveals ancestral eumetazoan gene repertoire and genomic organization.</title>
        <authorList>
            <person name="Putnam N.H."/>
            <person name="Srivastava M."/>
            <person name="Hellsten U."/>
            <person name="Dirks B."/>
            <person name="Chapman J."/>
            <person name="Salamov A."/>
            <person name="Terry A."/>
            <person name="Shapiro H."/>
            <person name="Lindquist E."/>
            <person name="Kapitonov V.V."/>
            <person name="Jurka J."/>
            <person name="Genikhovich G."/>
            <person name="Grigoriev I.V."/>
            <person name="Lucas S.M."/>
            <person name="Steele R.E."/>
            <person name="Finnerty J.R."/>
            <person name="Technau U."/>
            <person name="Martindale M.Q."/>
            <person name="Rokhsar D.S."/>
        </authorList>
    </citation>
    <scope>NUCLEOTIDE SEQUENCE [LARGE SCALE GENOMIC DNA]</scope>
    <source>
        <strain evidence="3">CH2 X CH6</strain>
    </source>
</reference>
<protein>
    <submittedName>
        <fullName evidence="2">Uncharacterized protein</fullName>
    </submittedName>
</protein>
<sequence length="63" mass="7172">VLLCVCTCWDVRYFAFIHPSKAVVLLCVCTCWDVRYFAFIHPSKAVVLLCVCTLGCEVFCIYS</sequence>
<feature type="transmembrane region" description="Helical" evidence="1">
    <location>
        <begin position="45"/>
        <end position="62"/>
    </location>
</feature>
<dbReference type="EMBL" id="DS474379">
    <property type="protein sequence ID" value="EDO26896.1"/>
    <property type="molecule type" value="Genomic_DNA"/>
</dbReference>
<keyword evidence="1" id="KW-0472">Membrane</keyword>
<keyword evidence="3" id="KW-1185">Reference proteome</keyword>
<dbReference type="Proteomes" id="UP000001593">
    <property type="component" value="Unassembled WGS sequence"/>
</dbReference>
<keyword evidence="1" id="KW-1133">Transmembrane helix</keyword>
<feature type="transmembrane region" description="Helical" evidence="1">
    <location>
        <begin position="22"/>
        <end position="39"/>
    </location>
</feature>
<dbReference type="InParanoid" id="A8DUZ2"/>
<keyword evidence="1" id="KW-0812">Transmembrane</keyword>
<organism evidence="2 3">
    <name type="scientific">Nematostella vectensis</name>
    <name type="common">Starlet sea anemone</name>
    <dbReference type="NCBI Taxonomy" id="45351"/>
    <lineage>
        <taxon>Eukaryota</taxon>
        <taxon>Metazoa</taxon>
        <taxon>Cnidaria</taxon>
        <taxon>Anthozoa</taxon>
        <taxon>Hexacorallia</taxon>
        <taxon>Actiniaria</taxon>
        <taxon>Edwardsiidae</taxon>
        <taxon>Nematostella</taxon>
    </lineage>
</organism>
<dbReference type="AlphaFoldDB" id="A8DUZ2"/>
<evidence type="ECO:0000256" key="1">
    <source>
        <dbReference type="SAM" id="Phobius"/>
    </source>
</evidence>
<evidence type="ECO:0000313" key="3">
    <source>
        <dbReference type="Proteomes" id="UP000001593"/>
    </source>
</evidence>
<proteinExistence type="predicted"/>
<accession>A8DUZ2</accession>